<dbReference type="PANTHER" id="PTHR31297:SF43">
    <property type="entry name" value="GLUCAN 1,3-BETA-GLUCOSIDASE 3"/>
    <property type="match status" value="1"/>
</dbReference>
<evidence type="ECO:0008006" key="6">
    <source>
        <dbReference type="Google" id="ProtNLM"/>
    </source>
</evidence>
<accession>A0A319E339</accession>
<dbReference type="OrthoDB" id="1887033at2759"/>
<keyword evidence="2" id="KW-0378">Hydrolase</keyword>
<dbReference type="GO" id="GO:0046557">
    <property type="term" value="F:glucan endo-1,6-beta-glucosidase activity"/>
    <property type="evidence" value="ECO:0007669"/>
    <property type="project" value="TreeGrafter"/>
</dbReference>
<keyword evidence="3" id="KW-0326">Glycosidase</keyword>
<dbReference type="GO" id="GO:0005576">
    <property type="term" value="C:extracellular region"/>
    <property type="evidence" value="ECO:0007669"/>
    <property type="project" value="TreeGrafter"/>
</dbReference>
<evidence type="ECO:0000313" key="4">
    <source>
        <dbReference type="EMBL" id="PYH94998.1"/>
    </source>
</evidence>
<dbReference type="InterPro" id="IPR017853">
    <property type="entry name" value="GH"/>
</dbReference>
<proteinExistence type="inferred from homology"/>
<dbReference type="VEuPathDB" id="FungiDB:BO71DRAFT_352122"/>
<evidence type="ECO:0000313" key="5">
    <source>
        <dbReference type="Proteomes" id="UP000247810"/>
    </source>
</evidence>
<dbReference type="InterPro" id="IPR050386">
    <property type="entry name" value="Glycosyl_hydrolase_5"/>
</dbReference>
<dbReference type="Gene3D" id="3.20.20.80">
    <property type="entry name" value="Glycosidases"/>
    <property type="match status" value="1"/>
</dbReference>
<dbReference type="GO" id="GO:0009251">
    <property type="term" value="P:glucan catabolic process"/>
    <property type="evidence" value="ECO:0007669"/>
    <property type="project" value="TreeGrafter"/>
</dbReference>
<keyword evidence="5" id="KW-1185">Reference proteome</keyword>
<dbReference type="STRING" id="1448320.A0A319E339"/>
<dbReference type="EMBL" id="KZ825861">
    <property type="protein sequence ID" value="PYH94998.1"/>
    <property type="molecule type" value="Genomic_DNA"/>
</dbReference>
<reference evidence="4 5" key="1">
    <citation type="submission" date="2018-02" db="EMBL/GenBank/DDBJ databases">
        <title>The genomes of Aspergillus section Nigri reveals drivers in fungal speciation.</title>
        <authorList>
            <consortium name="DOE Joint Genome Institute"/>
            <person name="Vesth T.C."/>
            <person name="Nybo J."/>
            <person name="Theobald S."/>
            <person name="Brandl J."/>
            <person name="Frisvad J.C."/>
            <person name="Nielsen K.F."/>
            <person name="Lyhne E.K."/>
            <person name="Kogle M.E."/>
            <person name="Kuo A."/>
            <person name="Riley R."/>
            <person name="Clum A."/>
            <person name="Nolan M."/>
            <person name="Lipzen A."/>
            <person name="Salamov A."/>
            <person name="Henrissat B."/>
            <person name="Wiebenga A."/>
            <person name="De vries R.P."/>
            <person name="Grigoriev I.V."/>
            <person name="Mortensen U.H."/>
            <person name="Andersen M.R."/>
            <person name="Baker S.E."/>
        </authorList>
    </citation>
    <scope>NUCLEOTIDE SEQUENCE [LARGE SCALE GENOMIC DNA]</scope>
    <source>
        <strain evidence="4 5">CBS 707.79</strain>
    </source>
</reference>
<dbReference type="PANTHER" id="PTHR31297">
    <property type="entry name" value="GLUCAN ENDO-1,6-BETA-GLUCOSIDASE B"/>
    <property type="match status" value="1"/>
</dbReference>
<gene>
    <name evidence="4" type="ORF">BO71DRAFT_352122</name>
</gene>
<dbReference type="GO" id="GO:0009986">
    <property type="term" value="C:cell surface"/>
    <property type="evidence" value="ECO:0007669"/>
    <property type="project" value="TreeGrafter"/>
</dbReference>
<name>A0A319E339_9EURO</name>
<evidence type="ECO:0000256" key="2">
    <source>
        <dbReference type="ARBA" id="ARBA00022801"/>
    </source>
</evidence>
<sequence length="372" mass="41812">MSELYCPLPAKDQDIFRFRYHYGINLGSVFLHGPWPSNSSTSEKDSDGLDELQALKKSVASHGLEQTRLKWETPWHPALTEDNLVWLKDVARCNTIRIPLGFFSLGPLFCLETAFDGPPSQVYASCWNIVRHLIEKCRDFGIGVLIDFHTSGGGINLDASAEGRAVAKDCIAFLAQEVTFHAMSGVVGLQISSGNDYNADLQEWYDEVLMITSAIDRSLPIYINDGREQTKQRVFEDCTDSREQFKTGATSIPSYLTIPQAEVREKAKKAKAEQPQLREKILSQLSDSWNSHQRESFSHGWDLGYSDALQFFSAAVLGVLPDRAGADKIDSLELWIRQRKTDLVPEQLSEDPTAWETGLRRGISDFYKAVQI</sequence>
<organism evidence="4 5">
    <name type="scientific">Aspergillus ellipticus CBS 707.79</name>
    <dbReference type="NCBI Taxonomy" id="1448320"/>
    <lineage>
        <taxon>Eukaryota</taxon>
        <taxon>Fungi</taxon>
        <taxon>Dikarya</taxon>
        <taxon>Ascomycota</taxon>
        <taxon>Pezizomycotina</taxon>
        <taxon>Eurotiomycetes</taxon>
        <taxon>Eurotiomycetidae</taxon>
        <taxon>Eurotiales</taxon>
        <taxon>Aspergillaceae</taxon>
        <taxon>Aspergillus</taxon>
        <taxon>Aspergillus subgen. Circumdati</taxon>
    </lineage>
</organism>
<comment type="similarity">
    <text evidence="1">Belongs to the glycosyl hydrolase 5 (cellulase A) family.</text>
</comment>
<dbReference type="AlphaFoldDB" id="A0A319E339"/>
<evidence type="ECO:0000256" key="3">
    <source>
        <dbReference type="ARBA" id="ARBA00023295"/>
    </source>
</evidence>
<protein>
    <recommendedName>
        <fullName evidence="6">Glycoside hydrolase family 5 domain-containing protein</fullName>
    </recommendedName>
</protein>
<evidence type="ECO:0000256" key="1">
    <source>
        <dbReference type="ARBA" id="ARBA00005641"/>
    </source>
</evidence>
<dbReference type="Proteomes" id="UP000247810">
    <property type="component" value="Unassembled WGS sequence"/>
</dbReference>
<dbReference type="SUPFAM" id="SSF51445">
    <property type="entry name" value="(Trans)glycosidases"/>
    <property type="match status" value="1"/>
</dbReference>